<gene>
    <name evidence="1" type="ORF">CARG_04485</name>
</gene>
<dbReference type="EMBL" id="CP006365">
    <property type="protein sequence ID" value="AGU15037.1"/>
    <property type="molecule type" value="Genomic_DNA"/>
</dbReference>
<dbReference type="InterPro" id="IPR021522">
    <property type="entry name" value="MctB"/>
</dbReference>
<dbReference type="GeneID" id="78249688"/>
<evidence type="ECO:0000313" key="1">
    <source>
        <dbReference type="EMBL" id="AGU15037.1"/>
    </source>
</evidence>
<dbReference type="Pfam" id="PF11382">
    <property type="entry name" value="MctB"/>
    <property type="match status" value="1"/>
</dbReference>
<dbReference type="STRING" id="1348662.CARG_04485"/>
<dbReference type="GO" id="GO:0016020">
    <property type="term" value="C:membrane"/>
    <property type="evidence" value="ECO:0007669"/>
    <property type="project" value="InterPro"/>
</dbReference>
<reference evidence="1 2" key="1">
    <citation type="journal article" date="2013" name="Genome Announc.">
        <title>Whole-Genome Sequence of the Clinical Strain Corynebacterium argentoratense DSM 44202, Isolated from a Human Throat Specimen.</title>
        <authorList>
            <person name="Bomholt C."/>
            <person name="Glaub A."/>
            <person name="Gravermann K."/>
            <person name="Albersmeier A."/>
            <person name="Brinkrolf K."/>
            <person name="Ruckert C."/>
            <person name="Tauch A."/>
        </authorList>
    </citation>
    <scope>NUCLEOTIDE SEQUENCE [LARGE SCALE GENOMIC DNA]</scope>
    <source>
        <strain evidence="1">DSM 44202</strain>
    </source>
</reference>
<keyword evidence="2" id="KW-1185">Reference proteome</keyword>
<dbReference type="AlphaFoldDB" id="U3GZ74"/>
<sequence>MAKKSRTSRSGLVAAAACGVAVGTAFGTFVLSPNLPGGALQESHDAVVALEQSEQEARIAKAQASTADSYIEASSTKFVADALKDIPVVVMTTDDADADDVASVDTLLQASGASVVGRIGLTEKFFQQDSAEALKSIVANTLPAGAQLSVDNLDPGTHAGEALGAALLTDAEGKPMADEQERALLLNALQQAGFMNIEGAKDAARVAIIITGEQQHEDNSDVISPYAETNLGRLALGMNERGSGVVLAGRINTAADGGAIDVVRTAQERDSGSAQGAIRGVSTIDSVNMVYGQIGVILSARDQLLGKFGAYGAAESAEAAGP</sequence>
<name>U3GZ74_9CORY</name>
<dbReference type="PATRIC" id="fig|1348662.3.peg.882"/>
<dbReference type="eggNOG" id="ENOG5032TBA">
    <property type="taxonomic scope" value="Bacteria"/>
</dbReference>
<dbReference type="OrthoDB" id="4350157at2"/>
<evidence type="ECO:0008006" key="3">
    <source>
        <dbReference type="Google" id="ProtNLM"/>
    </source>
</evidence>
<dbReference type="RefSeq" id="WP_020976189.1">
    <property type="nucleotide sequence ID" value="NC_022198.1"/>
</dbReference>
<dbReference type="HOGENOM" id="CLU_072020_0_0_11"/>
<protein>
    <recommendedName>
        <fullName evidence="3">Copper transporter</fullName>
    </recommendedName>
</protein>
<accession>U3GZ74</accession>
<organism evidence="1 2">
    <name type="scientific">Corynebacterium argentoratense DSM 44202</name>
    <dbReference type="NCBI Taxonomy" id="1348662"/>
    <lineage>
        <taxon>Bacteria</taxon>
        <taxon>Bacillati</taxon>
        <taxon>Actinomycetota</taxon>
        <taxon>Actinomycetes</taxon>
        <taxon>Mycobacteriales</taxon>
        <taxon>Corynebacteriaceae</taxon>
        <taxon>Corynebacterium</taxon>
    </lineage>
</organism>
<dbReference type="KEGG" id="caz:CARG_04485"/>
<proteinExistence type="predicted"/>
<dbReference type="GO" id="GO:0055070">
    <property type="term" value="P:copper ion homeostasis"/>
    <property type="evidence" value="ECO:0007669"/>
    <property type="project" value="InterPro"/>
</dbReference>
<evidence type="ECO:0000313" key="2">
    <source>
        <dbReference type="Proteomes" id="UP000016943"/>
    </source>
</evidence>
<dbReference type="Proteomes" id="UP000016943">
    <property type="component" value="Chromosome"/>
</dbReference>